<feature type="repeat" description="TPR" evidence="3">
    <location>
        <begin position="89"/>
        <end position="122"/>
    </location>
</feature>
<keyword evidence="5" id="KW-1185">Reference proteome</keyword>
<evidence type="ECO:0000256" key="1">
    <source>
        <dbReference type="ARBA" id="ARBA00022737"/>
    </source>
</evidence>
<dbReference type="Pfam" id="PF07719">
    <property type="entry name" value="TPR_2"/>
    <property type="match status" value="1"/>
</dbReference>
<dbReference type="SUPFAM" id="SSF53756">
    <property type="entry name" value="UDP-Glycosyltransferase/glycogen phosphorylase"/>
    <property type="match status" value="1"/>
</dbReference>
<evidence type="ECO:0000256" key="2">
    <source>
        <dbReference type="ARBA" id="ARBA00022803"/>
    </source>
</evidence>
<protein>
    <submittedName>
        <fullName evidence="4">Tetratricopeptide repeat protein</fullName>
    </submittedName>
</protein>
<dbReference type="EMBL" id="JBIUZV010000002">
    <property type="protein sequence ID" value="MFJ3045057.1"/>
    <property type="molecule type" value="Genomic_DNA"/>
</dbReference>
<sequence>MSTRKGKSKASPPPSKYQLQDLLDVRASLDLLESRKLAEARQKCDAVLKRAPNLIFAHNARGLIAVQEYDYALGEKWLRKAMDGDPNNAEYATSLANCLLRQERVDEAIKLFERAIACDHDNRDARIGLANALHEKNDPEATIAYFEDAVAREPGAPGPLSHLGRALIDAKRLNEAVSTIMKSLELQISFAPAHTALGEAFYAMNMYKEAIESHKTSLLLDSTDTYAHYKIADTYLKLDEVDKAHEHYRRVIELIPNDANSYAKLAVSLANAQDRVDEALALFNKALELDPFHALTYNNIGAIMHDHGRREEAIPYFRKALELKPNYSTAMHNLALSQLLQGNLKEGWANHESRLVTRERAEVYRVVHKLFKIIPKWDGLSPLKGKRIFLMHEQGFGDSIQFLRYAKLVLDLGAEVAVHVKNPLYRLFQSYSPNIMLVRESDPIPRCDYAYMLMSLPHALGTDTIDDIPVLPSYLSAETDNKAIWQNKIEKLSKPGNLRVGFVWGGNPEHGNDRRRSIPLAKLLPLFNLPGIDYFSLQKGKPTEDLKNLQPGLPVFNLGDECTDFADTAAVIANLDVVISVDTSVVHLAGALGGPAWVMLPHTPDWRWLLDRDDCVWYPNTRLFRQPEEGNWEAVIDKMAIELTSMRNR</sequence>
<proteinExistence type="predicted"/>
<accession>A0ABW8EUC8</accession>
<dbReference type="InterPro" id="IPR013105">
    <property type="entry name" value="TPR_2"/>
</dbReference>
<evidence type="ECO:0000313" key="4">
    <source>
        <dbReference type="EMBL" id="MFJ3045057.1"/>
    </source>
</evidence>
<dbReference type="Gene3D" id="3.40.50.2000">
    <property type="entry name" value="Glycogen Phosphorylase B"/>
    <property type="match status" value="1"/>
</dbReference>
<gene>
    <name evidence="4" type="ORF">ACIPEN_04400</name>
</gene>
<keyword evidence="1" id="KW-0677">Repeat</keyword>
<evidence type="ECO:0000313" key="5">
    <source>
        <dbReference type="Proteomes" id="UP001617427"/>
    </source>
</evidence>
<dbReference type="SUPFAM" id="SSF48452">
    <property type="entry name" value="TPR-like"/>
    <property type="match status" value="2"/>
</dbReference>
<dbReference type="PROSITE" id="PS50293">
    <property type="entry name" value="TPR_REGION"/>
    <property type="match status" value="1"/>
</dbReference>
<feature type="repeat" description="TPR" evidence="3">
    <location>
        <begin position="294"/>
        <end position="327"/>
    </location>
</feature>
<dbReference type="Pfam" id="PF13432">
    <property type="entry name" value="TPR_16"/>
    <property type="match status" value="1"/>
</dbReference>
<feature type="repeat" description="TPR" evidence="3">
    <location>
        <begin position="225"/>
        <end position="258"/>
    </location>
</feature>
<dbReference type="PANTHER" id="PTHR44809">
    <property type="match status" value="1"/>
</dbReference>
<dbReference type="RefSeq" id="WP_402698505.1">
    <property type="nucleotide sequence ID" value="NZ_JBIUZV010000002.1"/>
</dbReference>
<dbReference type="Pfam" id="PF13424">
    <property type="entry name" value="TPR_12"/>
    <property type="match status" value="1"/>
</dbReference>
<dbReference type="PROSITE" id="PS50005">
    <property type="entry name" value="TPR"/>
    <property type="match status" value="4"/>
</dbReference>
<evidence type="ECO:0000256" key="3">
    <source>
        <dbReference type="PROSITE-ProRule" id="PRU00339"/>
    </source>
</evidence>
<dbReference type="Proteomes" id="UP001617427">
    <property type="component" value="Unassembled WGS sequence"/>
</dbReference>
<name>A0ABW8EUC8_9BURK</name>
<dbReference type="SMART" id="SM00028">
    <property type="entry name" value="TPR"/>
    <property type="match status" value="8"/>
</dbReference>
<dbReference type="PANTHER" id="PTHR44809:SF1">
    <property type="entry name" value="PROTEIN O-MANNOSYL-TRANSFERASE TMTC1"/>
    <property type="match status" value="1"/>
</dbReference>
<reference evidence="4 5" key="1">
    <citation type="submission" date="2024-10" db="EMBL/GenBank/DDBJ databases">
        <title>The Natural Products Discovery Center: Release of the First 8490 Sequenced Strains for Exploring Actinobacteria Biosynthetic Diversity.</title>
        <authorList>
            <person name="Kalkreuter E."/>
            <person name="Kautsar S.A."/>
            <person name="Yang D."/>
            <person name="Bader C.D."/>
            <person name="Teijaro C.N."/>
            <person name="Fluegel L."/>
            <person name="Davis C.M."/>
            <person name="Simpson J.R."/>
            <person name="Lauterbach L."/>
            <person name="Steele A.D."/>
            <person name="Gui C."/>
            <person name="Meng S."/>
            <person name="Li G."/>
            <person name="Viehrig K."/>
            <person name="Ye F."/>
            <person name="Su P."/>
            <person name="Kiefer A.F."/>
            <person name="Nichols A."/>
            <person name="Cepeda A.J."/>
            <person name="Yan W."/>
            <person name="Fan B."/>
            <person name="Jiang Y."/>
            <person name="Adhikari A."/>
            <person name="Zheng C.-J."/>
            <person name="Schuster L."/>
            <person name="Cowan T.M."/>
            <person name="Smanski M.J."/>
            <person name="Chevrette M.G."/>
            <person name="De Carvalho L.P.S."/>
            <person name="Shen B."/>
        </authorList>
    </citation>
    <scope>NUCLEOTIDE SEQUENCE [LARGE SCALE GENOMIC DNA]</scope>
    <source>
        <strain evidence="4 5">NPDC087045</strain>
    </source>
</reference>
<feature type="repeat" description="TPR" evidence="3">
    <location>
        <begin position="191"/>
        <end position="224"/>
    </location>
</feature>
<organism evidence="4 5">
    <name type="scientific">Herbaspirillum chlorophenolicum</name>
    <dbReference type="NCBI Taxonomy" id="211589"/>
    <lineage>
        <taxon>Bacteria</taxon>
        <taxon>Pseudomonadati</taxon>
        <taxon>Pseudomonadota</taxon>
        <taxon>Betaproteobacteria</taxon>
        <taxon>Burkholderiales</taxon>
        <taxon>Oxalobacteraceae</taxon>
        <taxon>Herbaspirillum</taxon>
    </lineage>
</organism>
<dbReference type="InterPro" id="IPR019734">
    <property type="entry name" value="TPR_rpt"/>
</dbReference>
<dbReference type="InterPro" id="IPR052943">
    <property type="entry name" value="TMTC_O-mannosyl-trnsfr"/>
</dbReference>
<comment type="caution">
    <text evidence="4">The sequence shown here is derived from an EMBL/GenBank/DDBJ whole genome shotgun (WGS) entry which is preliminary data.</text>
</comment>
<dbReference type="Gene3D" id="1.25.40.10">
    <property type="entry name" value="Tetratricopeptide repeat domain"/>
    <property type="match status" value="3"/>
</dbReference>
<dbReference type="InterPro" id="IPR011990">
    <property type="entry name" value="TPR-like_helical_dom_sf"/>
</dbReference>
<keyword evidence="2 3" id="KW-0802">TPR repeat</keyword>